<feature type="signal peptide" evidence="12">
    <location>
        <begin position="1"/>
        <end position="19"/>
    </location>
</feature>
<comment type="subcellular location">
    <subcellularLocation>
        <location evidence="3">Cytoplasm</location>
    </subcellularLocation>
    <subcellularLocation>
        <location evidence="2">Nucleus</location>
    </subcellularLocation>
</comment>
<feature type="chain" id="PRO_5029531683" description="Snurportin-1" evidence="12">
    <location>
        <begin position="20"/>
        <end position="557"/>
    </location>
</feature>
<evidence type="ECO:0000256" key="5">
    <source>
        <dbReference type="ARBA" id="ARBA00016034"/>
    </source>
</evidence>
<dbReference type="Pfam" id="PF21974">
    <property type="entry name" value="SPN1_m3Gcap_bd"/>
    <property type="match status" value="1"/>
</dbReference>
<evidence type="ECO:0000256" key="10">
    <source>
        <dbReference type="SAM" id="Coils"/>
    </source>
</evidence>
<name>A0A7J6TE37_PEROL</name>
<comment type="function">
    <text evidence="1">Functions as an U snRNP-specific nuclear import adapter. Involved in the trimethylguanosine (m3G)-cap-dependent nuclear import of U snRNPs. Binds specifically to the terminal m3G-cap U snRNAs.</text>
</comment>
<protein>
    <recommendedName>
        <fullName evidence="5">Snurportin-1</fullName>
    </recommendedName>
</protein>
<dbReference type="PANTHER" id="PTHR13403:SF6">
    <property type="entry name" value="SNURPORTIN-1"/>
    <property type="match status" value="1"/>
</dbReference>
<dbReference type="Proteomes" id="UP000574390">
    <property type="component" value="Unassembled WGS sequence"/>
</dbReference>
<dbReference type="EMBL" id="JABANM010008394">
    <property type="protein sequence ID" value="KAF4742686.1"/>
    <property type="molecule type" value="Genomic_DNA"/>
</dbReference>
<comment type="caution">
    <text evidence="14">The sequence shown here is derived from an EMBL/GenBank/DDBJ whole genome shotgun (WGS) entry which is preliminary data.</text>
</comment>
<dbReference type="GO" id="GO:0061015">
    <property type="term" value="P:snRNA import into nucleus"/>
    <property type="evidence" value="ECO:0007669"/>
    <property type="project" value="InterPro"/>
</dbReference>
<evidence type="ECO:0000256" key="9">
    <source>
        <dbReference type="ARBA" id="ARBA00023242"/>
    </source>
</evidence>
<dbReference type="SUPFAM" id="SSF56091">
    <property type="entry name" value="DNA ligase/mRNA capping enzyme, catalytic domain"/>
    <property type="match status" value="1"/>
</dbReference>
<keyword evidence="7" id="KW-0963">Cytoplasm</keyword>
<dbReference type="GO" id="GO:0005634">
    <property type="term" value="C:nucleus"/>
    <property type="evidence" value="ECO:0007669"/>
    <property type="project" value="UniProtKB-SubCell"/>
</dbReference>
<dbReference type="InterPro" id="IPR017336">
    <property type="entry name" value="Snurportin-1"/>
</dbReference>
<evidence type="ECO:0000256" key="2">
    <source>
        <dbReference type="ARBA" id="ARBA00004123"/>
    </source>
</evidence>
<feature type="domain" description="Snurportin-1 m3G cap-binding" evidence="13">
    <location>
        <begin position="192"/>
        <end position="306"/>
    </location>
</feature>
<proteinExistence type="inferred from homology"/>
<evidence type="ECO:0000256" key="12">
    <source>
        <dbReference type="SAM" id="SignalP"/>
    </source>
</evidence>
<evidence type="ECO:0000259" key="13">
    <source>
        <dbReference type="Pfam" id="PF21974"/>
    </source>
</evidence>
<dbReference type="PANTHER" id="PTHR13403">
    <property type="entry name" value="SNURPORTIN1 RNUT1 PROTEIN RNA, U TRANSPORTER 1"/>
    <property type="match status" value="1"/>
</dbReference>
<evidence type="ECO:0000256" key="11">
    <source>
        <dbReference type="SAM" id="MobiDB-lite"/>
    </source>
</evidence>
<feature type="region of interest" description="Disordered" evidence="11">
    <location>
        <begin position="422"/>
        <end position="443"/>
    </location>
</feature>
<evidence type="ECO:0000256" key="1">
    <source>
        <dbReference type="ARBA" id="ARBA00003975"/>
    </source>
</evidence>
<dbReference type="GO" id="GO:0005737">
    <property type="term" value="C:cytoplasm"/>
    <property type="evidence" value="ECO:0007669"/>
    <property type="project" value="UniProtKB-SubCell"/>
</dbReference>
<accession>A0A7J6TE37</accession>
<organism evidence="14 15">
    <name type="scientific">Perkinsus olseni</name>
    <name type="common">Perkinsus atlanticus</name>
    <dbReference type="NCBI Taxonomy" id="32597"/>
    <lineage>
        <taxon>Eukaryota</taxon>
        <taxon>Sar</taxon>
        <taxon>Alveolata</taxon>
        <taxon>Perkinsozoa</taxon>
        <taxon>Perkinsea</taxon>
        <taxon>Perkinsida</taxon>
        <taxon>Perkinsidae</taxon>
        <taxon>Perkinsus</taxon>
    </lineage>
</organism>
<evidence type="ECO:0000313" key="14">
    <source>
        <dbReference type="EMBL" id="KAF4742686.1"/>
    </source>
</evidence>
<gene>
    <name evidence="14" type="ORF">FOZ62_031613</name>
</gene>
<comment type="similarity">
    <text evidence="4">Belongs to the snurportin family.</text>
</comment>
<evidence type="ECO:0000256" key="8">
    <source>
        <dbReference type="ARBA" id="ARBA00022884"/>
    </source>
</evidence>
<evidence type="ECO:0000256" key="3">
    <source>
        <dbReference type="ARBA" id="ARBA00004496"/>
    </source>
</evidence>
<dbReference type="AlphaFoldDB" id="A0A7J6TE37"/>
<keyword evidence="6" id="KW-0813">Transport</keyword>
<feature type="coiled-coil region" evidence="10">
    <location>
        <begin position="105"/>
        <end position="140"/>
    </location>
</feature>
<sequence>MSLLIVFFVTVWMVVLRLGEEKGVPAAAEQVASKIDSPEGPLPEIARVAMPCEHLPSRLPEDVVFSSDLVVRVLEVNGAAVTSGGRRERAFRCSGWQRVYKPRGATQLERRRRALQEQRARSREERLEELRQIAQVTEADDNDKIEIGMPLAEEEMAEDHDAEMGGEDGQKAVKKKGKQRRKVKRFRFWANQLMYPDWMVEVPQDLSTQWLVKVRPEGKHCLLIIHAGTATLRSKNGRFYWSYYVGPEFAGMGLTVLDVVYPDTTPGFRRAIFVMDVIIWNHSELTSADAECRHYWLKSRLEDMNSRREDLFGGDSSMMAMDAGGEDDDTMLPDLVYVPAFDATPETITSLHNGEHDGIDYQPDSFIFMHKQGLYWQGLTPLVLCYRDKRLSRFYIDTPDEEGYSAKSAPAMPVVLQVWKPSRPPTSTVPVGESKAEARSGDGTQEKAPFYLRTWDKIVVAEVPEGARSSVRPRQLVRVQVAVERDGAPVCMDRSTIMGIDSAELRGIEWKTMKPVPSSRLFPDSWSRILNQEHLRRCGNNIITIDDVTTGISNMES</sequence>
<evidence type="ECO:0000256" key="6">
    <source>
        <dbReference type="ARBA" id="ARBA00022448"/>
    </source>
</evidence>
<evidence type="ECO:0000313" key="15">
    <source>
        <dbReference type="Proteomes" id="UP000574390"/>
    </source>
</evidence>
<keyword evidence="12" id="KW-0732">Signal</keyword>
<keyword evidence="8" id="KW-0694">RNA-binding</keyword>
<dbReference type="CDD" id="cd09232">
    <property type="entry name" value="Snurportin-1_C"/>
    <property type="match status" value="1"/>
</dbReference>
<evidence type="ECO:0000256" key="7">
    <source>
        <dbReference type="ARBA" id="ARBA00022490"/>
    </source>
</evidence>
<keyword evidence="10" id="KW-0175">Coiled coil</keyword>
<keyword evidence="9" id="KW-0539">Nucleus</keyword>
<dbReference type="GO" id="GO:0003723">
    <property type="term" value="F:RNA binding"/>
    <property type="evidence" value="ECO:0007669"/>
    <property type="project" value="UniProtKB-KW"/>
</dbReference>
<dbReference type="InterPro" id="IPR047857">
    <property type="entry name" value="Snurportin1_C"/>
</dbReference>
<reference evidence="14 15" key="1">
    <citation type="submission" date="2020-04" db="EMBL/GenBank/DDBJ databases">
        <title>Perkinsus olseni comparative genomics.</title>
        <authorList>
            <person name="Bogema D.R."/>
        </authorList>
    </citation>
    <scope>NUCLEOTIDE SEQUENCE [LARGE SCALE GENOMIC DNA]</scope>
    <source>
        <strain evidence="14">ATCC PRA-205</strain>
    </source>
</reference>
<evidence type="ECO:0000256" key="4">
    <source>
        <dbReference type="ARBA" id="ARBA00007540"/>
    </source>
</evidence>
<dbReference type="Gene3D" id="3.30.470.30">
    <property type="entry name" value="DNA ligase/mRNA capping enzyme"/>
    <property type="match status" value="1"/>
</dbReference>